<organism evidence="4 5">
    <name type="scientific">Lasiodiplodia theobromae</name>
    <dbReference type="NCBI Taxonomy" id="45133"/>
    <lineage>
        <taxon>Eukaryota</taxon>
        <taxon>Fungi</taxon>
        <taxon>Dikarya</taxon>
        <taxon>Ascomycota</taxon>
        <taxon>Pezizomycotina</taxon>
        <taxon>Dothideomycetes</taxon>
        <taxon>Dothideomycetes incertae sedis</taxon>
        <taxon>Botryosphaeriales</taxon>
        <taxon>Botryosphaeriaceae</taxon>
        <taxon>Lasiodiplodia</taxon>
    </lineage>
</organism>
<dbReference type="InterPro" id="IPR036291">
    <property type="entry name" value="NAD(P)-bd_dom_sf"/>
</dbReference>
<evidence type="ECO:0000259" key="3">
    <source>
        <dbReference type="Pfam" id="PF01370"/>
    </source>
</evidence>
<gene>
    <name evidence="4" type="primary">ALD2_3</name>
    <name evidence="4" type="ORF">DBV05_g3010</name>
</gene>
<evidence type="ECO:0000256" key="1">
    <source>
        <dbReference type="ARBA" id="ARBA00023002"/>
    </source>
</evidence>
<comment type="similarity">
    <text evidence="2">Belongs to the NAD(P)-dependent epimerase/dehydratase family. Dihydroflavonol-4-reductase subfamily.</text>
</comment>
<keyword evidence="5" id="KW-1185">Reference proteome</keyword>
<keyword evidence="1" id="KW-0560">Oxidoreductase</keyword>
<dbReference type="SUPFAM" id="SSF51735">
    <property type="entry name" value="NAD(P)-binding Rossmann-fold domains"/>
    <property type="match status" value="1"/>
</dbReference>
<dbReference type="AlphaFoldDB" id="A0A5N5DM84"/>
<dbReference type="Gene3D" id="3.40.50.720">
    <property type="entry name" value="NAD(P)-binding Rossmann-like Domain"/>
    <property type="match status" value="1"/>
</dbReference>
<sequence>MPVFDKSIISPGATVLVTGVNGFVGSHVADQLLNYGYRVRGSVRDVQKAAWLAELFEQKYGSGRFELFPVKDMVLEGAFDEAVKGVSGVAHVAAVMTMDADVETVMNTTVTGTLNALKSAAKEPSVKRVVLTSSSVVVRDMGSYVPERPVAVNEYNDGALELVRDMPVSWTDRQKGHVVYTASKVLSEKKAWEWMKEHKPHFGLNTVIPPMILGRSLSVEKQGHPGSSGLPVSVFLGKLAGLEFMSQFYFVNVQDVGLLHVAGLVHPDVDGERVFAYAGTYTFNDWLGLFRKFAPDKTFPDDMPGLDRSFSRIEGRDRSEALLKDLGRSGFTGLEETLRANVEELV</sequence>
<dbReference type="GO" id="GO:0016616">
    <property type="term" value="F:oxidoreductase activity, acting on the CH-OH group of donors, NAD or NADP as acceptor"/>
    <property type="evidence" value="ECO:0007669"/>
    <property type="project" value="TreeGrafter"/>
</dbReference>
<reference evidence="4 5" key="1">
    <citation type="journal article" date="2019" name="Sci. Rep.">
        <title>A multi-omics analysis of the grapevine pathogen Lasiodiplodia theobromae reveals that temperature affects the expression of virulence- and pathogenicity-related genes.</title>
        <authorList>
            <person name="Felix C."/>
            <person name="Meneses R."/>
            <person name="Goncalves M.F.M."/>
            <person name="Tilleman L."/>
            <person name="Duarte A.S."/>
            <person name="Jorrin-Novo J.V."/>
            <person name="Van de Peer Y."/>
            <person name="Deforce D."/>
            <person name="Van Nieuwerburgh F."/>
            <person name="Esteves A.C."/>
            <person name="Alves A."/>
        </authorList>
    </citation>
    <scope>NUCLEOTIDE SEQUENCE [LARGE SCALE GENOMIC DNA]</scope>
    <source>
        <strain evidence="4 5">LA-SOL3</strain>
    </source>
</reference>
<dbReference type="OrthoDB" id="2735536at2759"/>
<feature type="domain" description="NAD-dependent epimerase/dehydratase" evidence="3">
    <location>
        <begin position="15"/>
        <end position="143"/>
    </location>
</feature>
<protein>
    <submittedName>
        <fullName evidence="4">Aldehyde reductase 2</fullName>
    </submittedName>
</protein>
<accession>A0A5N5DM84</accession>
<dbReference type="EMBL" id="VCHE01000012">
    <property type="protein sequence ID" value="KAB2578431.1"/>
    <property type="molecule type" value="Genomic_DNA"/>
</dbReference>
<comment type="caution">
    <text evidence="4">The sequence shown here is derived from an EMBL/GenBank/DDBJ whole genome shotgun (WGS) entry which is preliminary data.</text>
</comment>
<dbReference type="PANTHER" id="PTHR10366">
    <property type="entry name" value="NAD DEPENDENT EPIMERASE/DEHYDRATASE"/>
    <property type="match status" value="1"/>
</dbReference>
<dbReference type="Proteomes" id="UP000325902">
    <property type="component" value="Unassembled WGS sequence"/>
</dbReference>
<proteinExistence type="inferred from homology"/>
<evidence type="ECO:0000313" key="5">
    <source>
        <dbReference type="Proteomes" id="UP000325902"/>
    </source>
</evidence>
<evidence type="ECO:0000313" key="4">
    <source>
        <dbReference type="EMBL" id="KAB2578431.1"/>
    </source>
</evidence>
<dbReference type="InterPro" id="IPR001509">
    <property type="entry name" value="Epimerase_deHydtase"/>
</dbReference>
<dbReference type="PANTHER" id="PTHR10366:SF562">
    <property type="entry name" value="ALDEHYDE REDUCTASE II (AFU_ORTHOLOGUE AFUA_1G11360)"/>
    <property type="match status" value="1"/>
</dbReference>
<dbReference type="InterPro" id="IPR050425">
    <property type="entry name" value="NAD(P)_dehydrat-like"/>
</dbReference>
<name>A0A5N5DM84_9PEZI</name>
<evidence type="ECO:0000256" key="2">
    <source>
        <dbReference type="ARBA" id="ARBA00023445"/>
    </source>
</evidence>
<dbReference type="Pfam" id="PF01370">
    <property type="entry name" value="Epimerase"/>
    <property type="match status" value="1"/>
</dbReference>